<dbReference type="InterPro" id="IPR003594">
    <property type="entry name" value="HATPase_dom"/>
</dbReference>
<evidence type="ECO:0000256" key="10">
    <source>
        <dbReference type="ARBA" id="ARBA00022840"/>
    </source>
</evidence>
<reference evidence="16 17" key="1">
    <citation type="submission" date="2016-10" db="EMBL/GenBank/DDBJ databases">
        <authorList>
            <person name="de Groot N.N."/>
        </authorList>
    </citation>
    <scope>NUCLEOTIDE SEQUENCE [LARGE SCALE GENOMIC DNA]</scope>
    <source>
        <strain evidence="16 17">CGMCC 1.5070</strain>
    </source>
</reference>
<keyword evidence="4" id="KW-1003">Cell membrane</keyword>
<dbReference type="SMART" id="SM00388">
    <property type="entry name" value="HisKA"/>
    <property type="match status" value="1"/>
</dbReference>
<evidence type="ECO:0000256" key="11">
    <source>
        <dbReference type="ARBA" id="ARBA00022989"/>
    </source>
</evidence>
<dbReference type="SMART" id="SM00387">
    <property type="entry name" value="HATPase_c"/>
    <property type="match status" value="1"/>
</dbReference>
<comment type="subcellular location">
    <subcellularLocation>
        <location evidence="2">Cell membrane</location>
        <topology evidence="2">Multi-pass membrane protein</topology>
    </subcellularLocation>
</comment>
<dbReference type="SUPFAM" id="SSF55874">
    <property type="entry name" value="ATPase domain of HSP90 chaperone/DNA topoisomerase II/histidine kinase"/>
    <property type="match status" value="1"/>
</dbReference>
<keyword evidence="12" id="KW-0902">Two-component regulatory system</keyword>
<dbReference type="RefSeq" id="WP_092753721.1">
    <property type="nucleotide sequence ID" value="NZ_FOCG01000001.1"/>
</dbReference>
<evidence type="ECO:0000256" key="4">
    <source>
        <dbReference type="ARBA" id="ARBA00022475"/>
    </source>
</evidence>
<dbReference type="InterPro" id="IPR003661">
    <property type="entry name" value="HisK_dim/P_dom"/>
</dbReference>
<keyword evidence="8" id="KW-0547">Nucleotide-binding</keyword>
<dbReference type="SUPFAM" id="SSF47384">
    <property type="entry name" value="Homodimeric domain of signal transducing histidine kinase"/>
    <property type="match status" value="1"/>
</dbReference>
<dbReference type="Proteomes" id="UP000199158">
    <property type="component" value="Unassembled WGS sequence"/>
</dbReference>
<evidence type="ECO:0000256" key="5">
    <source>
        <dbReference type="ARBA" id="ARBA00022553"/>
    </source>
</evidence>
<dbReference type="InterPro" id="IPR005467">
    <property type="entry name" value="His_kinase_dom"/>
</dbReference>
<evidence type="ECO:0000256" key="13">
    <source>
        <dbReference type="ARBA" id="ARBA00023136"/>
    </source>
</evidence>
<dbReference type="GO" id="GO:0005886">
    <property type="term" value="C:plasma membrane"/>
    <property type="evidence" value="ECO:0007669"/>
    <property type="project" value="UniProtKB-SubCell"/>
</dbReference>
<dbReference type="Gene3D" id="3.30.565.10">
    <property type="entry name" value="Histidine kinase-like ATPase, C-terminal domain"/>
    <property type="match status" value="1"/>
</dbReference>
<keyword evidence="13 14" id="KW-0472">Membrane</keyword>
<dbReference type="CDD" id="cd00075">
    <property type="entry name" value="HATPase"/>
    <property type="match status" value="1"/>
</dbReference>
<keyword evidence="5" id="KW-0597">Phosphoprotein</keyword>
<dbReference type="InterPro" id="IPR036890">
    <property type="entry name" value="HATPase_C_sf"/>
</dbReference>
<gene>
    <name evidence="16" type="ORF">SAMN05216180_1799</name>
</gene>
<dbReference type="AlphaFoldDB" id="A0A1H8BAK0"/>
<dbReference type="GO" id="GO:0005524">
    <property type="term" value="F:ATP binding"/>
    <property type="evidence" value="ECO:0007669"/>
    <property type="project" value="UniProtKB-KW"/>
</dbReference>
<evidence type="ECO:0000313" key="17">
    <source>
        <dbReference type="Proteomes" id="UP000199158"/>
    </source>
</evidence>
<feature type="transmembrane region" description="Helical" evidence="14">
    <location>
        <begin position="12"/>
        <end position="35"/>
    </location>
</feature>
<evidence type="ECO:0000256" key="12">
    <source>
        <dbReference type="ARBA" id="ARBA00023012"/>
    </source>
</evidence>
<dbReference type="EC" id="2.7.13.3" evidence="3"/>
<keyword evidence="11 14" id="KW-1133">Transmembrane helix</keyword>
<keyword evidence="10" id="KW-0067">ATP-binding</keyword>
<evidence type="ECO:0000256" key="1">
    <source>
        <dbReference type="ARBA" id="ARBA00000085"/>
    </source>
</evidence>
<evidence type="ECO:0000256" key="14">
    <source>
        <dbReference type="SAM" id="Phobius"/>
    </source>
</evidence>
<protein>
    <recommendedName>
        <fullName evidence="3">histidine kinase</fullName>
        <ecNumber evidence="3">2.7.13.3</ecNumber>
    </recommendedName>
</protein>
<dbReference type="PROSITE" id="PS50109">
    <property type="entry name" value="HIS_KIN"/>
    <property type="match status" value="1"/>
</dbReference>
<dbReference type="PANTHER" id="PTHR45528:SF1">
    <property type="entry name" value="SENSOR HISTIDINE KINASE CPXA"/>
    <property type="match status" value="1"/>
</dbReference>
<evidence type="ECO:0000256" key="6">
    <source>
        <dbReference type="ARBA" id="ARBA00022679"/>
    </source>
</evidence>
<dbReference type="STRING" id="474960.SAMN05216180_1799"/>
<dbReference type="Pfam" id="PF02518">
    <property type="entry name" value="HATPase_c"/>
    <property type="match status" value="1"/>
</dbReference>
<organism evidence="16 17">
    <name type="scientific">Hydrogenoanaerobacterium saccharovorans</name>
    <dbReference type="NCBI Taxonomy" id="474960"/>
    <lineage>
        <taxon>Bacteria</taxon>
        <taxon>Bacillati</taxon>
        <taxon>Bacillota</taxon>
        <taxon>Clostridia</taxon>
        <taxon>Eubacteriales</taxon>
        <taxon>Oscillospiraceae</taxon>
        <taxon>Hydrogenoanaerobacterium</taxon>
    </lineage>
</organism>
<evidence type="ECO:0000256" key="9">
    <source>
        <dbReference type="ARBA" id="ARBA00022777"/>
    </source>
</evidence>
<dbReference type="Gene3D" id="1.10.287.130">
    <property type="match status" value="1"/>
</dbReference>
<proteinExistence type="predicted"/>
<dbReference type="CDD" id="cd00082">
    <property type="entry name" value="HisKA"/>
    <property type="match status" value="1"/>
</dbReference>
<evidence type="ECO:0000256" key="2">
    <source>
        <dbReference type="ARBA" id="ARBA00004651"/>
    </source>
</evidence>
<evidence type="ECO:0000256" key="3">
    <source>
        <dbReference type="ARBA" id="ARBA00012438"/>
    </source>
</evidence>
<name>A0A1H8BAK0_9FIRM</name>
<dbReference type="InterPro" id="IPR036097">
    <property type="entry name" value="HisK_dim/P_sf"/>
</dbReference>
<sequence>MKLKKRYISIRYKLTLTILIAFVTNFCFLMAYYLFLVSDDIPKNFNQLQLALHRANYRNLLFAELLLIALMLAVVTFVIYLKVVRPVEALKKEMEDYQNGIKPKPVNKKDEIGQLQNQFVQLTCDIEREKQTQNRIIASISHDIKTPLTSVMGYAERLQKGGLTQERETRYIKTIYDKSVCIKDLIEEFDDYLSCNLQKTLKLQTITVEELCRILSADYRDELEQMKVDFTVNTDCPQVCLCLDVAKLRRVFGNIISNSIKHFGENNRSINVTCVQHKKTVQFCISDSGTGVSPEMLERIFEPLYTSDAGRSVAGLGLAICREIVRAHGGKIWAENNSAGGLSIIFTLKIKSDQ</sequence>
<dbReference type="PANTHER" id="PTHR45528">
    <property type="entry name" value="SENSOR HISTIDINE KINASE CPXA"/>
    <property type="match status" value="1"/>
</dbReference>
<dbReference type="PRINTS" id="PR00344">
    <property type="entry name" value="BCTRLSENSOR"/>
</dbReference>
<comment type="catalytic activity">
    <reaction evidence="1">
        <text>ATP + protein L-histidine = ADP + protein N-phospho-L-histidine.</text>
        <dbReference type="EC" id="2.7.13.3"/>
    </reaction>
</comment>
<accession>A0A1H8BAK0</accession>
<dbReference type="GO" id="GO:0000155">
    <property type="term" value="F:phosphorelay sensor kinase activity"/>
    <property type="evidence" value="ECO:0007669"/>
    <property type="project" value="InterPro"/>
</dbReference>
<feature type="domain" description="Histidine kinase" evidence="15">
    <location>
        <begin position="139"/>
        <end position="352"/>
    </location>
</feature>
<dbReference type="InterPro" id="IPR004358">
    <property type="entry name" value="Sig_transdc_His_kin-like_C"/>
</dbReference>
<dbReference type="OrthoDB" id="335833at2"/>
<evidence type="ECO:0000256" key="7">
    <source>
        <dbReference type="ARBA" id="ARBA00022692"/>
    </source>
</evidence>
<dbReference type="EMBL" id="FOCG01000001">
    <property type="protein sequence ID" value="SEM79852.1"/>
    <property type="molecule type" value="Genomic_DNA"/>
</dbReference>
<dbReference type="InterPro" id="IPR050398">
    <property type="entry name" value="HssS/ArlS-like"/>
</dbReference>
<dbReference type="Gene3D" id="6.10.340.10">
    <property type="match status" value="1"/>
</dbReference>
<keyword evidence="7 14" id="KW-0812">Transmembrane</keyword>
<feature type="transmembrane region" description="Helical" evidence="14">
    <location>
        <begin position="60"/>
        <end position="81"/>
    </location>
</feature>
<keyword evidence="17" id="KW-1185">Reference proteome</keyword>
<keyword evidence="6" id="KW-0808">Transferase</keyword>
<evidence type="ECO:0000256" key="8">
    <source>
        <dbReference type="ARBA" id="ARBA00022741"/>
    </source>
</evidence>
<evidence type="ECO:0000259" key="15">
    <source>
        <dbReference type="PROSITE" id="PS50109"/>
    </source>
</evidence>
<dbReference type="Pfam" id="PF00512">
    <property type="entry name" value="HisKA"/>
    <property type="match status" value="1"/>
</dbReference>
<keyword evidence="9 16" id="KW-0418">Kinase</keyword>
<evidence type="ECO:0000313" key="16">
    <source>
        <dbReference type="EMBL" id="SEM79852.1"/>
    </source>
</evidence>